<dbReference type="SUPFAM" id="SSF48264">
    <property type="entry name" value="Cytochrome P450"/>
    <property type="match status" value="1"/>
</dbReference>
<dbReference type="GO" id="GO:0006082">
    <property type="term" value="P:organic acid metabolic process"/>
    <property type="evidence" value="ECO:0007669"/>
    <property type="project" value="TreeGrafter"/>
</dbReference>
<dbReference type="Proteomes" id="UP000245119">
    <property type="component" value="Linkage Group LG6"/>
</dbReference>
<dbReference type="GO" id="GO:0006805">
    <property type="term" value="P:xenobiotic metabolic process"/>
    <property type="evidence" value="ECO:0007669"/>
    <property type="project" value="TreeGrafter"/>
</dbReference>
<dbReference type="GO" id="GO:0005737">
    <property type="term" value="C:cytoplasm"/>
    <property type="evidence" value="ECO:0007669"/>
    <property type="project" value="TreeGrafter"/>
</dbReference>
<keyword evidence="6" id="KW-1185">Reference proteome</keyword>
<keyword evidence="2" id="KW-0479">Metal-binding</keyword>
<dbReference type="Pfam" id="PF00067">
    <property type="entry name" value="p450"/>
    <property type="match status" value="1"/>
</dbReference>
<comment type="similarity">
    <text evidence="1">Belongs to the cytochrome P450 family.</text>
</comment>
<dbReference type="STRING" id="400727.A0A2T7P6W8"/>
<dbReference type="InterPro" id="IPR001128">
    <property type="entry name" value="Cyt_P450"/>
</dbReference>
<dbReference type="GO" id="GO:0020037">
    <property type="term" value="F:heme binding"/>
    <property type="evidence" value="ECO:0007669"/>
    <property type="project" value="InterPro"/>
</dbReference>
<dbReference type="PANTHER" id="PTHR24300">
    <property type="entry name" value="CYTOCHROME P450 508A4-RELATED"/>
    <property type="match status" value="1"/>
</dbReference>
<keyword evidence="4" id="KW-0812">Transmembrane</keyword>
<dbReference type="AlphaFoldDB" id="A0A2T7P6W8"/>
<keyword evidence="4" id="KW-1133">Transmembrane helix</keyword>
<evidence type="ECO:0000256" key="4">
    <source>
        <dbReference type="SAM" id="Phobius"/>
    </source>
</evidence>
<dbReference type="GO" id="GO:0008395">
    <property type="term" value="F:steroid hydroxylase activity"/>
    <property type="evidence" value="ECO:0007669"/>
    <property type="project" value="TreeGrafter"/>
</dbReference>
<dbReference type="Gene3D" id="1.10.630.10">
    <property type="entry name" value="Cytochrome P450"/>
    <property type="match status" value="1"/>
</dbReference>
<keyword evidence="3" id="KW-0408">Iron</keyword>
<name>A0A2T7P6W8_POMCA</name>
<evidence type="ECO:0000256" key="3">
    <source>
        <dbReference type="ARBA" id="ARBA00023004"/>
    </source>
</evidence>
<gene>
    <name evidence="5" type="ORF">C0Q70_11765</name>
</gene>
<comment type="caution">
    <text evidence="5">The sequence shown here is derived from an EMBL/GenBank/DDBJ whole genome shotgun (WGS) entry which is preliminary data.</text>
</comment>
<evidence type="ECO:0000313" key="6">
    <source>
        <dbReference type="Proteomes" id="UP000245119"/>
    </source>
</evidence>
<dbReference type="EMBL" id="PZQS01000006">
    <property type="protein sequence ID" value="PVD29168.1"/>
    <property type="molecule type" value="Genomic_DNA"/>
</dbReference>
<feature type="transmembrane region" description="Helical" evidence="4">
    <location>
        <begin position="12"/>
        <end position="36"/>
    </location>
</feature>
<reference evidence="5 6" key="1">
    <citation type="submission" date="2018-04" db="EMBL/GenBank/DDBJ databases">
        <title>The genome of golden apple snail Pomacea canaliculata provides insight into stress tolerance and invasive adaptation.</title>
        <authorList>
            <person name="Liu C."/>
            <person name="Liu B."/>
            <person name="Ren Y."/>
            <person name="Zhang Y."/>
            <person name="Wang H."/>
            <person name="Li S."/>
            <person name="Jiang F."/>
            <person name="Yin L."/>
            <person name="Zhang G."/>
            <person name="Qian W."/>
            <person name="Fan W."/>
        </authorList>
    </citation>
    <scope>NUCLEOTIDE SEQUENCE [LARGE SCALE GENOMIC DNA]</scope>
    <source>
        <strain evidence="5">SZHN2017</strain>
        <tissue evidence="5">Muscle</tissue>
    </source>
</reference>
<dbReference type="InterPro" id="IPR036396">
    <property type="entry name" value="Cyt_P450_sf"/>
</dbReference>
<protein>
    <recommendedName>
        <fullName evidence="7">Cytochrome P450</fullName>
    </recommendedName>
</protein>
<keyword evidence="4" id="KW-0472">Membrane</keyword>
<accession>A0A2T7P6W8</accession>
<evidence type="ECO:0008006" key="7">
    <source>
        <dbReference type="Google" id="ProtNLM"/>
    </source>
</evidence>
<dbReference type="GO" id="GO:0005506">
    <property type="term" value="F:iron ion binding"/>
    <property type="evidence" value="ECO:0007669"/>
    <property type="project" value="InterPro"/>
</dbReference>
<sequence length="301" mass="34083">MSRQNYERMLGTELLSQTTSVLLLVVVALVSLWWLLTRRPSGVPTGPGFALPVLGHLHLLWGSDPRQTFAKWRRKYGDVFSLYMGSQLVVVLNGYRILKDVLVKQADSFSDRPRLTLAKSLKSEGILDSSGPVWKAQRKTALEILREFGMGKNILAEKIQEEVEEYIKAMAEKKGQPHDLARMTQVSVSNNICSIVFGKRFEYEDPVFKRYVQAIDENVKGGTLSSLTQTFPLLRFVPGDLFGVRKLFENAAMVLNTLVKPFIDSHMEDYNENSVDDFISAYLREVEKVKAEPTAKFINGM</sequence>
<dbReference type="OrthoDB" id="639466at2759"/>
<dbReference type="PANTHER" id="PTHR24300:SF403">
    <property type="entry name" value="CYTOCHROME P450 306A1"/>
    <property type="match status" value="1"/>
</dbReference>
<proteinExistence type="inferred from homology"/>
<dbReference type="InterPro" id="IPR002401">
    <property type="entry name" value="Cyt_P450_E_grp-I"/>
</dbReference>
<dbReference type="InterPro" id="IPR050182">
    <property type="entry name" value="Cytochrome_P450_fam2"/>
</dbReference>
<dbReference type="GO" id="GO:0016712">
    <property type="term" value="F:oxidoreductase activity, acting on paired donors, with incorporation or reduction of molecular oxygen, reduced flavin or flavoprotein as one donor, and incorporation of one atom of oxygen"/>
    <property type="evidence" value="ECO:0007669"/>
    <property type="project" value="TreeGrafter"/>
</dbReference>
<evidence type="ECO:0000256" key="2">
    <source>
        <dbReference type="ARBA" id="ARBA00022723"/>
    </source>
</evidence>
<organism evidence="5 6">
    <name type="scientific">Pomacea canaliculata</name>
    <name type="common">Golden apple snail</name>
    <dbReference type="NCBI Taxonomy" id="400727"/>
    <lineage>
        <taxon>Eukaryota</taxon>
        <taxon>Metazoa</taxon>
        <taxon>Spiralia</taxon>
        <taxon>Lophotrochozoa</taxon>
        <taxon>Mollusca</taxon>
        <taxon>Gastropoda</taxon>
        <taxon>Caenogastropoda</taxon>
        <taxon>Architaenioglossa</taxon>
        <taxon>Ampullarioidea</taxon>
        <taxon>Ampullariidae</taxon>
        <taxon>Pomacea</taxon>
    </lineage>
</organism>
<evidence type="ECO:0000313" key="5">
    <source>
        <dbReference type="EMBL" id="PVD29168.1"/>
    </source>
</evidence>
<dbReference type="PRINTS" id="PR00463">
    <property type="entry name" value="EP450I"/>
</dbReference>
<evidence type="ECO:0000256" key="1">
    <source>
        <dbReference type="ARBA" id="ARBA00010617"/>
    </source>
</evidence>